<accession>A0A316M7X8</accession>
<comment type="caution">
    <text evidence="3">The sequence shown here is derived from an EMBL/GenBank/DDBJ whole genome shotgun (WGS) entry which is preliminary data.</text>
</comment>
<dbReference type="EMBL" id="QAMZ01000037">
    <property type="protein sequence ID" value="PWL53389.1"/>
    <property type="molecule type" value="Genomic_DNA"/>
</dbReference>
<name>A0A316M7X8_9CLOT</name>
<dbReference type="InterPro" id="IPR053184">
    <property type="entry name" value="FeoA-like"/>
</dbReference>
<dbReference type="PANTHER" id="PTHR43151">
    <property type="entry name" value="FEOA FAMILY PROTEIN"/>
    <property type="match status" value="1"/>
</dbReference>
<reference evidence="3 4" key="1">
    <citation type="submission" date="2018-03" db="EMBL/GenBank/DDBJ databases">
        <title>The uncultured portion of the human microbiome is neutrally assembled.</title>
        <authorList>
            <person name="Jeraldo P."/>
            <person name="Boardman L."/>
            <person name="White B.A."/>
            <person name="Nelson H."/>
            <person name="Goldenfeld N."/>
            <person name="Chia N."/>
        </authorList>
    </citation>
    <scope>NUCLEOTIDE SEQUENCE [LARGE SCALE GENOMIC DNA]</scope>
    <source>
        <strain evidence="3">CIM:MAG 903</strain>
    </source>
</reference>
<dbReference type="InterPro" id="IPR007167">
    <property type="entry name" value="Fe-transptr_FeoA-like"/>
</dbReference>
<evidence type="ECO:0000313" key="4">
    <source>
        <dbReference type="Proteomes" id="UP000246114"/>
    </source>
</evidence>
<dbReference type="GO" id="GO:0046914">
    <property type="term" value="F:transition metal ion binding"/>
    <property type="evidence" value="ECO:0007669"/>
    <property type="project" value="InterPro"/>
</dbReference>
<dbReference type="Gene3D" id="2.30.30.90">
    <property type="match status" value="1"/>
</dbReference>
<keyword evidence="1" id="KW-0408">Iron</keyword>
<gene>
    <name evidence="3" type="ORF">DBY38_07790</name>
</gene>
<dbReference type="SMART" id="SM00899">
    <property type="entry name" value="FeoA"/>
    <property type="match status" value="1"/>
</dbReference>
<dbReference type="Pfam" id="PF04023">
    <property type="entry name" value="FeoA"/>
    <property type="match status" value="1"/>
</dbReference>
<dbReference type="RefSeq" id="WP_027639379.1">
    <property type="nucleotide sequence ID" value="NZ_BAAACD010000007.1"/>
</dbReference>
<feature type="domain" description="Ferrous iron transporter FeoA-like" evidence="2">
    <location>
        <begin position="2"/>
        <end position="70"/>
    </location>
</feature>
<dbReference type="Proteomes" id="UP000246114">
    <property type="component" value="Unassembled WGS sequence"/>
</dbReference>
<dbReference type="InterPro" id="IPR008988">
    <property type="entry name" value="Transcriptional_repressor_C"/>
</dbReference>
<sequence>MMPLTMARIGENNIIKRITGKDEVRQHLSELGFVVGESVTIVSVIGGNMIISVKNSRIAIDRTMASRIMI</sequence>
<organism evidence="3 4">
    <name type="scientific">Clostridium cadaveris</name>
    <dbReference type="NCBI Taxonomy" id="1529"/>
    <lineage>
        <taxon>Bacteria</taxon>
        <taxon>Bacillati</taxon>
        <taxon>Bacillota</taxon>
        <taxon>Clostridia</taxon>
        <taxon>Eubacteriales</taxon>
        <taxon>Clostridiaceae</taxon>
        <taxon>Clostridium</taxon>
    </lineage>
</organism>
<dbReference type="InterPro" id="IPR038157">
    <property type="entry name" value="FeoA_core_dom"/>
</dbReference>
<evidence type="ECO:0000313" key="3">
    <source>
        <dbReference type="EMBL" id="PWL53389.1"/>
    </source>
</evidence>
<proteinExistence type="predicted"/>
<dbReference type="OrthoDB" id="5984at2"/>
<evidence type="ECO:0000259" key="2">
    <source>
        <dbReference type="SMART" id="SM00899"/>
    </source>
</evidence>
<dbReference type="PANTHER" id="PTHR43151:SF1">
    <property type="entry name" value="SSR2333 PROTEIN"/>
    <property type="match status" value="1"/>
</dbReference>
<evidence type="ECO:0000256" key="1">
    <source>
        <dbReference type="ARBA" id="ARBA00023004"/>
    </source>
</evidence>
<dbReference type="SUPFAM" id="SSF50037">
    <property type="entry name" value="C-terminal domain of transcriptional repressors"/>
    <property type="match status" value="1"/>
</dbReference>
<protein>
    <submittedName>
        <fullName evidence="3">Ferrous iron transport protein A</fullName>
    </submittedName>
</protein>
<dbReference type="AlphaFoldDB" id="A0A316M7X8"/>
<dbReference type="GeneID" id="90545630"/>